<dbReference type="CDD" id="cd06587">
    <property type="entry name" value="VOC"/>
    <property type="match status" value="1"/>
</dbReference>
<dbReference type="Pfam" id="PF00903">
    <property type="entry name" value="Glyoxalase"/>
    <property type="match status" value="1"/>
</dbReference>
<reference evidence="2 3" key="1">
    <citation type="submission" date="2024-07" db="EMBL/GenBank/DDBJ databases">
        <authorList>
            <person name="Thanompreechachai J."/>
            <person name="Duangmal K."/>
        </authorList>
    </citation>
    <scope>NUCLEOTIDE SEQUENCE [LARGE SCALE GENOMIC DNA]</scope>
    <source>
        <strain evidence="2 3">KCTC 19886</strain>
    </source>
</reference>
<dbReference type="InterPro" id="IPR037523">
    <property type="entry name" value="VOC_core"/>
</dbReference>
<sequence>MRIDHVVLPVPDVRRSAAFWRDALGLTVHEAEASCVVEVGWTSLQLVPDPDAQPGTQHLAITVPGDAGPAALAWLRERATVLGDGLVELSPSWDGCSVYFEDAPGGTVLELVARRRLPHRLGGAAFGPEHLLGVSEVGVPVACVPTARERLARGAGLPTFGGPGSPQFTAVGDDEGLLVLVAPDRPWFPTRDRPARATRLDVTLSGTRGRGALLLNPGTLVSYR</sequence>
<accession>A0ABV3PAB4</accession>
<dbReference type="Gene3D" id="3.10.180.10">
    <property type="entry name" value="2,3-Dihydroxybiphenyl 1,2-Dioxygenase, domain 1"/>
    <property type="match status" value="1"/>
</dbReference>
<keyword evidence="3" id="KW-1185">Reference proteome</keyword>
<evidence type="ECO:0000313" key="3">
    <source>
        <dbReference type="Proteomes" id="UP001555826"/>
    </source>
</evidence>
<dbReference type="PROSITE" id="PS51819">
    <property type="entry name" value="VOC"/>
    <property type="match status" value="1"/>
</dbReference>
<protein>
    <submittedName>
        <fullName evidence="2">VOC family protein</fullName>
    </submittedName>
</protein>
<dbReference type="InterPro" id="IPR004360">
    <property type="entry name" value="Glyas_Fos-R_dOase_dom"/>
</dbReference>
<name>A0ABV3PAB4_9ACTN</name>
<feature type="domain" description="VOC" evidence="1">
    <location>
        <begin position="2"/>
        <end position="114"/>
    </location>
</feature>
<dbReference type="SUPFAM" id="SSF54593">
    <property type="entry name" value="Glyoxalase/Bleomycin resistance protein/Dihydroxybiphenyl dioxygenase"/>
    <property type="match status" value="1"/>
</dbReference>
<comment type="caution">
    <text evidence="2">The sequence shown here is derived from an EMBL/GenBank/DDBJ whole genome shotgun (WGS) entry which is preliminary data.</text>
</comment>
<evidence type="ECO:0000259" key="1">
    <source>
        <dbReference type="PROSITE" id="PS51819"/>
    </source>
</evidence>
<dbReference type="Proteomes" id="UP001555826">
    <property type="component" value="Unassembled WGS sequence"/>
</dbReference>
<proteinExistence type="predicted"/>
<organism evidence="2 3">
    <name type="scientific">Kineococcus endophyticus</name>
    <dbReference type="NCBI Taxonomy" id="1181883"/>
    <lineage>
        <taxon>Bacteria</taxon>
        <taxon>Bacillati</taxon>
        <taxon>Actinomycetota</taxon>
        <taxon>Actinomycetes</taxon>
        <taxon>Kineosporiales</taxon>
        <taxon>Kineosporiaceae</taxon>
        <taxon>Kineococcus</taxon>
    </lineage>
</organism>
<dbReference type="InterPro" id="IPR029068">
    <property type="entry name" value="Glyas_Bleomycin-R_OHBP_Dase"/>
</dbReference>
<gene>
    <name evidence="2" type="ORF">AB1207_17710</name>
</gene>
<dbReference type="RefSeq" id="WP_367639726.1">
    <property type="nucleotide sequence ID" value="NZ_JBFNQN010000012.1"/>
</dbReference>
<evidence type="ECO:0000313" key="2">
    <source>
        <dbReference type="EMBL" id="MEW9266591.1"/>
    </source>
</evidence>
<dbReference type="EMBL" id="JBFNQN010000012">
    <property type="protein sequence ID" value="MEW9266591.1"/>
    <property type="molecule type" value="Genomic_DNA"/>
</dbReference>